<feature type="compositionally biased region" description="Basic residues" evidence="1">
    <location>
        <begin position="176"/>
        <end position="185"/>
    </location>
</feature>
<reference evidence="2" key="2">
    <citation type="submission" date="2012-06" db="EMBL/GenBank/DDBJ databases">
        <authorList>
            <person name="Yu Y."/>
            <person name="Currie J."/>
            <person name="Lomeli R."/>
            <person name="Angelova A."/>
            <person name="Collura K."/>
            <person name="Wissotski M."/>
            <person name="Campos D."/>
            <person name="Kudrna D."/>
            <person name="Golser W."/>
            <person name="Ashely E."/>
            <person name="Descour A."/>
            <person name="Fernandes J."/>
            <person name="Soderlund C."/>
            <person name="Walbot V."/>
        </authorList>
    </citation>
    <scope>NUCLEOTIDE SEQUENCE</scope>
    <source>
        <strain evidence="2">B73</strain>
    </source>
</reference>
<dbReference type="AlphaFoldDB" id="B7ZZB4"/>
<feature type="region of interest" description="Disordered" evidence="1">
    <location>
        <begin position="159"/>
        <end position="185"/>
    </location>
</feature>
<name>B7ZZB4_MAIZE</name>
<reference evidence="2" key="1">
    <citation type="journal article" date="2009" name="PLoS Genet.">
        <title>Sequencing, mapping, and analysis of 27,455 maize full-length cDNAs.</title>
        <authorList>
            <person name="Soderlund C."/>
            <person name="Descour A."/>
            <person name="Kudrna D."/>
            <person name="Bomhoff M."/>
            <person name="Boyd L."/>
            <person name="Currie J."/>
            <person name="Angelova A."/>
            <person name="Collura K."/>
            <person name="Wissotski M."/>
            <person name="Ashley E."/>
            <person name="Morrow D."/>
            <person name="Fernandes J."/>
            <person name="Walbot V."/>
            <person name="Yu Y."/>
        </authorList>
    </citation>
    <scope>NUCLEOTIDE SEQUENCE</scope>
    <source>
        <strain evidence="2">B73</strain>
    </source>
</reference>
<sequence>MGMRTLAAATNNARAQNARLSVVVRGEGDRSDHVGERAAVLGHLDERRVELLHGVLLADLPELLVAVLHVLRRHAHGGADGDGVLEADGAAAGSQVVLHVQVQVVAQVQHRPRLGGRRHGGLLDVRPRRLGALVERVHLHPQHRHGVQHPGALRLAPHRAGADVGERGSPADLRQRGRVHGRRRG</sequence>
<organism evidence="2">
    <name type="scientific">Zea mays</name>
    <name type="common">Maize</name>
    <dbReference type="NCBI Taxonomy" id="4577"/>
    <lineage>
        <taxon>Eukaryota</taxon>
        <taxon>Viridiplantae</taxon>
        <taxon>Streptophyta</taxon>
        <taxon>Embryophyta</taxon>
        <taxon>Tracheophyta</taxon>
        <taxon>Spermatophyta</taxon>
        <taxon>Magnoliopsida</taxon>
        <taxon>Liliopsida</taxon>
        <taxon>Poales</taxon>
        <taxon>Poaceae</taxon>
        <taxon>PACMAD clade</taxon>
        <taxon>Panicoideae</taxon>
        <taxon>Andropogonodae</taxon>
        <taxon>Andropogoneae</taxon>
        <taxon>Tripsacinae</taxon>
        <taxon>Zea</taxon>
    </lineage>
</organism>
<protein>
    <submittedName>
        <fullName evidence="2">Uncharacterized protein</fullName>
    </submittedName>
</protein>
<accession>B7ZZB4</accession>
<proteinExistence type="evidence at transcript level"/>
<dbReference type="EMBL" id="BT054656">
    <property type="protein sequence ID" value="ACL53263.1"/>
    <property type="molecule type" value="mRNA"/>
</dbReference>
<evidence type="ECO:0000256" key="1">
    <source>
        <dbReference type="SAM" id="MobiDB-lite"/>
    </source>
</evidence>
<evidence type="ECO:0000313" key="2">
    <source>
        <dbReference type="EMBL" id="ACL53263.1"/>
    </source>
</evidence>